<dbReference type="Proteomes" id="UP001497700">
    <property type="component" value="Unassembled WGS sequence"/>
</dbReference>
<protein>
    <submittedName>
        <fullName evidence="1">Uncharacterized protein</fullName>
    </submittedName>
</protein>
<sequence>MSGVRNITVPWVPLDEFDWSFARSGPLPWNLTVWSLLAVFTALPIWTTVELTVWVLYTFERWRGIYFWSVLCTTWGVTLHAVGFILKFCVPQCNWILATVIAEIGWVGMVTGFSVVLWSRLHLVIASYPRILRVVLAMIIIDGFLFHVPTIVFQFLVSNAPTHVKFLPHMEIIERIQVMGFSVQETIISAIYVWGTLQILKLSLNSKAKNTLALLIIVQVIVVLADVLVIVLDYVEYFTLKAVIHSFVYAFKLQVEFVVLNEFKSMAKGGITGGNGSLGMGSRGFAAFNTNGLLDMPKTSENGRMHNNSGVTMVVSSGGTPPSSRSTRPDASATQTEHAEELDDAIEVQYLGRYGRAL</sequence>
<reference evidence="1 2" key="1">
    <citation type="journal article" date="2022" name="New Phytol.">
        <title>Ecological generalism drives hyperdiversity of secondary metabolite gene clusters in xylarialean endophytes.</title>
        <authorList>
            <person name="Franco M.E.E."/>
            <person name="Wisecaver J.H."/>
            <person name="Arnold A.E."/>
            <person name="Ju Y.M."/>
            <person name="Slot J.C."/>
            <person name="Ahrendt S."/>
            <person name="Moore L.P."/>
            <person name="Eastman K.E."/>
            <person name="Scott K."/>
            <person name="Konkel Z."/>
            <person name="Mondo S.J."/>
            <person name="Kuo A."/>
            <person name="Hayes R.D."/>
            <person name="Haridas S."/>
            <person name="Andreopoulos B."/>
            <person name="Riley R."/>
            <person name="LaButti K."/>
            <person name="Pangilinan J."/>
            <person name="Lipzen A."/>
            <person name="Amirebrahimi M."/>
            <person name="Yan J."/>
            <person name="Adam C."/>
            <person name="Keymanesh K."/>
            <person name="Ng V."/>
            <person name="Louie K."/>
            <person name="Northen T."/>
            <person name="Drula E."/>
            <person name="Henrissat B."/>
            <person name="Hsieh H.M."/>
            <person name="Youens-Clark K."/>
            <person name="Lutzoni F."/>
            <person name="Miadlikowska J."/>
            <person name="Eastwood D.C."/>
            <person name="Hamelin R.C."/>
            <person name="Grigoriev I.V."/>
            <person name="U'Ren J.M."/>
        </authorList>
    </citation>
    <scope>NUCLEOTIDE SEQUENCE [LARGE SCALE GENOMIC DNA]</scope>
    <source>
        <strain evidence="1 2">CBS 119005</strain>
    </source>
</reference>
<evidence type="ECO:0000313" key="2">
    <source>
        <dbReference type="Proteomes" id="UP001497700"/>
    </source>
</evidence>
<dbReference type="EMBL" id="MU393474">
    <property type="protein sequence ID" value="KAI4865280.1"/>
    <property type="molecule type" value="Genomic_DNA"/>
</dbReference>
<keyword evidence="2" id="KW-1185">Reference proteome</keyword>
<comment type="caution">
    <text evidence="1">The sequence shown here is derived from an EMBL/GenBank/DDBJ whole genome shotgun (WGS) entry which is preliminary data.</text>
</comment>
<accession>A0ACB9Z2R7</accession>
<organism evidence="1 2">
    <name type="scientific">Hypoxylon rubiginosum</name>
    <dbReference type="NCBI Taxonomy" id="110542"/>
    <lineage>
        <taxon>Eukaryota</taxon>
        <taxon>Fungi</taxon>
        <taxon>Dikarya</taxon>
        <taxon>Ascomycota</taxon>
        <taxon>Pezizomycotina</taxon>
        <taxon>Sordariomycetes</taxon>
        <taxon>Xylariomycetidae</taxon>
        <taxon>Xylariales</taxon>
        <taxon>Hypoxylaceae</taxon>
        <taxon>Hypoxylon</taxon>
    </lineage>
</organism>
<gene>
    <name evidence="1" type="ORF">F4820DRAFT_303697</name>
</gene>
<proteinExistence type="predicted"/>
<evidence type="ECO:0000313" key="1">
    <source>
        <dbReference type="EMBL" id="KAI4865280.1"/>
    </source>
</evidence>
<name>A0ACB9Z2R7_9PEZI</name>